<dbReference type="PANTHER" id="PTHR31299:SF0">
    <property type="entry name" value="ESTERASE, PUTATIVE (AFU_ORTHOLOGUE AFUA_1G05850)-RELATED"/>
    <property type="match status" value="1"/>
</dbReference>
<dbReference type="STRING" id="475255.SAMN04488101_10955"/>
<name>A0A1W2E093_9SPHI</name>
<dbReference type="InterPro" id="IPR007815">
    <property type="entry name" value="Emycin_Estase"/>
</dbReference>
<dbReference type="AlphaFoldDB" id="A0A1W2E093"/>
<dbReference type="CDD" id="cd14728">
    <property type="entry name" value="Ere-like"/>
    <property type="match status" value="1"/>
</dbReference>
<dbReference type="PIRSF" id="PIRSF036794">
    <property type="entry name" value="UCP_erythr_ester"/>
    <property type="match status" value="1"/>
</dbReference>
<gene>
    <name evidence="1" type="ORF">SAMN04488101_10955</name>
</gene>
<dbReference type="GO" id="GO:0046677">
    <property type="term" value="P:response to antibiotic"/>
    <property type="evidence" value="ECO:0007669"/>
    <property type="project" value="InterPro"/>
</dbReference>
<dbReference type="SUPFAM" id="SSF159501">
    <property type="entry name" value="EreA/ChaN-like"/>
    <property type="match status" value="1"/>
</dbReference>
<evidence type="ECO:0000313" key="1">
    <source>
        <dbReference type="EMBL" id="SMD03225.1"/>
    </source>
</evidence>
<dbReference type="OrthoDB" id="9810066at2"/>
<dbReference type="RefSeq" id="WP_084290488.1">
    <property type="nucleotide sequence ID" value="NZ_FWYB01000009.1"/>
</dbReference>
<dbReference type="Gene3D" id="3.40.1660.10">
    <property type="entry name" value="EreA-like (biosynthetic domain)"/>
    <property type="match status" value="1"/>
</dbReference>
<dbReference type="Gene3D" id="3.30.1870.10">
    <property type="entry name" value="EreA-like, domain 2"/>
    <property type="match status" value="1"/>
</dbReference>
<evidence type="ECO:0000313" key="2">
    <source>
        <dbReference type="Proteomes" id="UP000192678"/>
    </source>
</evidence>
<keyword evidence="2" id="KW-1185">Reference proteome</keyword>
<sequence length="437" mass="50776">MKDYLNKQFLSGDLNKEESYVLKDRKSLDPLIERIGDTHCVLLGEASHGTHEYYTWRSAISKRLIEEKGFDFIAVEGDWPDCYRLNRYIKGYDFKDKKPEEVLKNFRRWPTWMWANWEIAALTTWLKDYNSGLLRDRRIGFYGLDVYSFWESMDAIDNYLKGTAHSAASIVKNAVKCFEPYGRDEYKYAKAYHGLEGACRKELVNLLVEIRKNAVHYDHDPEAGLNAEQNAHVLVNAEEYYRHMTGTHDYTWNLRDTHMMETLHRLFKFYGPEAKGIVWEHNTHIGDARYTDMHARGLINIGQLIREEMGADNVVLVGFGSYQGNVMAGEEWSAPMQVMDVPPAKKGSVEEILHTESAENKLMIFDKTKKQRFDVILPHRAIGVVYHSKHENYGNYVSSVLSSRYDAFIYIDETTALHPLHFKPDGHQVPESYPFAF</sequence>
<dbReference type="InterPro" id="IPR014622">
    <property type="entry name" value="UCP036794_erythomycin"/>
</dbReference>
<reference evidence="1 2" key="1">
    <citation type="submission" date="2017-04" db="EMBL/GenBank/DDBJ databases">
        <authorList>
            <person name="Afonso C.L."/>
            <person name="Miller P.J."/>
            <person name="Scott M.A."/>
            <person name="Spackman E."/>
            <person name="Goraichik I."/>
            <person name="Dimitrov K.M."/>
            <person name="Suarez D.L."/>
            <person name="Swayne D.E."/>
        </authorList>
    </citation>
    <scope>NUCLEOTIDE SEQUENCE [LARGE SCALE GENOMIC DNA]</scope>
    <source>
        <strain evidence="1 2">DSM 19625</strain>
    </source>
</reference>
<dbReference type="Proteomes" id="UP000192678">
    <property type="component" value="Unassembled WGS sequence"/>
</dbReference>
<dbReference type="PANTHER" id="PTHR31299">
    <property type="entry name" value="ESTERASE, PUTATIVE (AFU_ORTHOLOGUE AFUA_1G05850)-RELATED"/>
    <property type="match status" value="1"/>
</dbReference>
<dbReference type="InterPro" id="IPR052036">
    <property type="entry name" value="Hydrolase/PRTase-associated"/>
</dbReference>
<dbReference type="EMBL" id="FWYB01000009">
    <property type="protein sequence ID" value="SMD03225.1"/>
    <property type="molecule type" value="Genomic_DNA"/>
</dbReference>
<accession>A0A1W2E093</accession>
<dbReference type="Pfam" id="PF05139">
    <property type="entry name" value="Erythro_esteras"/>
    <property type="match status" value="1"/>
</dbReference>
<proteinExistence type="predicted"/>
<protein>
    <submittedName>
        <fullName evidence="1">Erythromycin esterase homolog</fullName>
    </submittedName>
</protein>
<organism evidence="1 2">
    <name type="scientific">Pedobacter nyackensis</name>
    <dbReference type="NCBI Taxonomy" id="475255"/>
    <lineage>
        <taxon>Bacteria</taxon>
        <taxon>Pseudomonadati</taxon>
        <taxon>Bacteroidota</taxon>
        <taxon>Sphingobacteriia</taxon>
        <taxon>Sphingobacteriales</taxon>
        <taxon>Sphingobacteriaceae</taxon>
        <taxon>Pedobacter</taxon>
    </lineage>
</organism>